<feature type="chain" id="PRO_5045935934" description="Secreted protein" evidence="1">
    <location>
        <begin position="18"/>
        <end position="114"/>
    </location>
</feature>
<dbReference type="EMBL" id="CP096208">
    <property type="protein sequence ID" value="UPQ83866.1"/>
    <property type="molecule type" value="Genomic_DNA"/>
</dbReference>
<evidence type="ECO:0000313" key="2">
    <source>
        <dbReference type="EMBL" id="UPQ83866.1"/>
    </source>
</evidence>
<keyword evidence="3" id="KW-1185">Reference proteome</keyword>
<evidence type="ECO:0008006" key="4">
    <source>
        <dbReference type="Google" id="ProtNLM"/>
    </source>
</evidence>
<accession>A0ABY4KSK9</accession>
<evidence type="ECO:0000256" key="1">
    <source>
        <dbReference type="SAM" id="SignalP"/>
    </source>
</evidence>
<name>A0ABY4KSK9_9PSED</name>
<evidence type="ECO:0000313" key="3">
    <source>
        <dbReference type="Proteomes" id="UP000831189"/>
    </source>
</evidence>
<protein>
    <recommendedName>
        <fullName evidence="4">Secreted protein</fullName>
    </recommendedName>
</protein>
<feature type="signal peptide" evidence="1">
    <location>
        <begin position="1"/>
        <end position="17"/>
    </location>
</feature>
<sequence length="114" mass="12409">MAFVSAVSAAFNVSVSAAELATGTYHLEIESKCGEGNVTCESILMTGQNKHSGEPITLTGETWHTVCADGSPCRFLGYRFFDGELTYFIHQSGLLEVIAGDRDLKLSEQGEWRD</sequence>
<dbReference type="Proteomes" id="UP000831189">
    <property type="component" value="Chromosome"/>
</dbReference>
<organism evidence="2 3">
    <name type="scientific">Pseudomonas knackmussii</name>
    <dbReference type="NCBI Taxonomy" id="65741"/>
    <lineage>
        <taxon>Bacteria</taxon>
        <taxon>Pseudomonadati</taxon>
        <taxon>Pseudomonadota</taxon>
        <taxon>Gammaproteobacteria</taxon>
        <taxon>Pseudomonadales</taxon>
        <taxon>Pseudomonadaceae</taxon>
        <taxon>Pseudomonas</taxon>
    </lineage>
</organism>
<gene>
    <name evidence="2" type="ORF">M0M42_05520</name>
</gene>
<keyword evidence="1" id="KW-0732">Signal</keyword>
<proteinExistence type="predicted"/>
<reference evidence="2 3" key="1">
    <citation type="submission" date="2022-04" db="EMBL/GenBank/DDBJ databases">
        <title>Pseudomonas knackmussii B09-2.</title>
        <authorList>
            <person name="Deng Y."/>
        </authorList>
    </citation>
    <scope>NUCLEOTIDE SEQUENCE [LARGE SCALE GENOMIC DNA]</scope>
    <source>
        <strain evidence="2 3">B09-2</strain>
    </source>
</reference>